<dbReference type="AlphaFoldDB" id="A0A5B7HZV4"/>
<organism evidence="1 2">
    <name type="scientific">Portunus trituberculatus</name>
    <name type="common">Swimming crab</name>
    <name type="synonym">Neptunus trituberculatus</name>
    <dbReference type="NCBI Taxonomy" id="210409"/>
    <lineage>
        <taxon>Eukaryota</taxon>
        <taxon>Metazoa</taxon>
        <taxon>Ecdysozoa</taxon>
        <taxon>Arthropoda</taxon>
        <taxon>Crustacea</taxon>
        <taxon>Multicrustacea</taxon>
        <taxon>Malacostraca</taxon>
        <taxon>Eumalacostraca</taxon>
        <taxon>Eucarida</taxon>
        <taxon>Decapoda</taxon>
        <taxon>Pleocyemata</taxon>
        <taxon>Brachyura</taxon>
        <taxon>Eubrachyura</taxon>
        <taxon>Portunoidea</taxon>
        <taxon>Portunidae</taxon>
        <taxon>Portuninae</taxon>
        <taxon>Portunus</taxon>
    </lineage>
</organism>
<reference evidence="1 2" key="1">
    <citation type="submission" date="2019-05" db="EMBL/GenBank/DDBJ databases">
        <title>Another draft genome of Portunus trituberculatus and its Hox gene families provides insights of decapod evolution.</title>
        <authorList>
            <person name="Jeong J.-H."/>
            <person name="Song I."/>
            <person name="Kim S."/>
            <person name="Choi T."/>
            <person name="Kim D."/>
            <person name="Ryu S."/>
            <person name="Kim W."/>
        </authorList>
    </citation>
    <scope>NUCLEOTIDE SEQUENCE [LARGE SCALE GENOMIC DNA]</scope>
    <source>
        <tissue evidence="1">Muscle</tissue>
    </source>
</reference>
<accession>A0A5B7HZV4</accession>
<gene>
    <name evidence="1" type="ORF">E2C01_073093</name>
</gene>
<evidence type="ECO:0000313" key="1">
    <source>
        <dbReference type="EMBL" id="MPC78601.1"/>
    </source>
</evidence>
<proteinExistence type="predicted"/>
<dbReference type="Proteomes" id="UP000324222">
    <property type="component" value="Unassembled WGS sequence"/>
</dbReference>
<dbReference type="EMBL" id="VSRR010048856">
    <property type="protein sequence ID" value="MPC78601.1"/>
    <property type="molecule type" value="Genomic_DNA"/>
</dbReference>
<name>A0A5B7HZV4_PORTR</name>
<protein>
    <submittedName>
        <fullName evidence="1">Uncharacterized protein</fullName>
    </submittedName>
</protein>
<keyword evidence="2" id="KW-1185">Reference proteome</keyword>
<comment type="caution">
    <text evidence="1">The sequence shown here is derived from an EMBL/GenBank/DDBJ whole genome shotgun (WGS) entry which is preliminary data.</text>
</comment>
<sequence length="259" mass="29232">MAGCDRRLHYVFKVSAESRGGSDPDRLKYKGFESQRSRHRIMMQIRPVNTSLRDCSAGSGCSGDNSPRSVWRRASYPEPRYEPHHRSYCYATSPCLPLPFTPPLSLLSPPFHFSNSPARRQPCRTSLQCHTPLLPTTRHYRSRHLSLTSHDRHQGAEITPLPISPPYYPPTSAPRPLTPHLSTSHHLSPLVLKNPPHRRKHPGRFNFQAPASNLDEIFFFPNESDTSCYMSPEVLLVRGASCSSSRIACECFGGDGRTR</sequence>
<evidence type="ECO:0000313" key="2">
    <source>
        <dbReference type="Proteomes" id="UP000324222"/>
    </source>
</evidence>